<reference evidence="3 4" key="1">
    <citation type="submission" date="2011-06" db="EMBL/GenBank/DDBJ databases">
        <authorList>
            <person name="Harkins D.M."/>
            <person name="Madupu R."/>
            <person name="Durkin A.S."/>
            <person name="Torralba M."/>
            <person name="Methe B."/>
            <person name="Sutton G.G."/>
            <person name="Nelson K.E."/>
        </authorList>
    </citation>
    <scope>NUCLEOTIDE SEQUENCE [LARGE SCALE GENOMIC DNA]</scope>
    <source>
        <strain evidence="3 4">SK1060</strain>
    </source>
</reference>
<feature type="domain" description="CobB/CobQ-like glutamine amidotransferase" evidence="2">
    <location>
        <begin position="2"/>
        <end position="48"/>
    </location>
</feature>
<dbReference type="GO" id="GO:0016740">
    <property type="term" value="F:transferase activity"/>
    <property type="evidence" value="ECO:0007669"/>
    <property type="project" value="UniProtKB-KW"/>
</dbReference>
<proteinExistence type="predicted"/>
<dbReference type="Proteomes" id="UP000003287">
    <property type="component" value="Unassembled WGS sequence"/>
</dbReference>
<evidence type="ECO:0000259" key="2">
    <source>
        <dbReference type="Pfam" id="PF07685"/>
    </source>
</evidence>
<dbReference type="EMBL" id="AFUP01000003">
    <property type="protein sequence ID" value="EGV09329.1"/>
    <property type="molecule type" value="Genomic_DNA"/>
</dbReference>
<keyword evidence="3" id="KW-0808">Transferase</keyword>
<evidence type="ECO:0000313" key="3">
    <source>
        <dbReference type="EMBL" id="EGV09329.1"/>
    </source>
</evidence>
<dbReference type="eggNOG" id="COG3442">
    <property type="taxonomic scope" value="Bacteria"/>
</dbReference>
<dbReference type="InterPro" id="IPR011698">
    <property type="entry name" value="GATase_3"/>
</dbReference>
<dbReference type="Pfam" id="PF07685">
    <property type="entry name" value="GATase_3"/>
    <property type="match status" value="1"/>
</dbReference>
<protein>
    <submittedName>
        <fullName evidence="3">CobB/CobQ-like glutamine amidotransferase domain protein</fullName>
    </submittedName>
</protein>
<keyword evidence="1 3" id="KW-0315">Glutamine amidotransferase</keyword>
<organism evidence="3 4">
    <name type="scientific">Streptococcus constellatus subsp. pharyngis SK1060 = CCUG 46377</name>
    <dbReference type="NCBI Taxonomy" id="1035184"/>
    <lineage>
        <taxon>Bacteria</taxon>
        <taxon>Bacillati</taxon>
        <taxon>Bacillota</taxon>
        <taxon>Bacilli</taxon>
        <taxon>Lactobacillales</taxon>
        <taxon>Streptococcaceae</taxon>
        <taxon>Streptococcus</taxon>
        <taxon>Streptococcus anginosus group</taxon>
    </lineage>
</organism>
<dbReference type="SUPFAM" id="SSF52317">
    <property type="entry name" value="Class I glutamine amidotransferase-like"/>
    <property type="match status" value="1"/>
</dbReference>
<accession>F9P6S0</accession>
<name>F9P6S0_STRCV</name>
<evidence type="ECO:0000313" key="4">
    <source>
        <dbReference type="Proteomes" id="UP000003287"/>
    </source>
</evidence>
<dbReference type="AlphaFoldDB" id="F9P6S0"/>
<evidence type="ECO:0000256" key="1">
    <source>
        <dbReference type="ARBA" id="ARBA00022962"/>
    </source>
</evidence>
<dbReference type="InterPro" id="IPR029062">
    <property type="entry name" value="Class_I_gatase-like"/>
</dbReference>
<sequence>MEEFINHDGVVLAICGGFQLLGQYYIEASGRRIEGLGIMGHYTLNQKITATSATLRFITKNSMRPTTALKITKDGPSSPMMKNHWAKSSMEMATIKKTAMRASTIRMSLAPTSTVPSCPAMRTWPTVW</sequence>
<gene>
    <name evidence="3" type="ORF">HMPREF1042_1171</name>
</gene>